<protein>
    <submittedName>
        <fullName evidence="4">SpoIIE family protein phosphatase</fullName>
    </submittedName>
</protein>
<dbReference type="NCBIfam" id="TIGR00229">
    <property type="entry name" value="sensory_box"/>
    <property type="match status" value="1"/>
</dbReference>
<dbReference type="InterPro" id="IPR003018">
    <property type="entry name" value="GAF"/>
</dbReference>
<feature type="compositionally biased region" description="Pro residues" evidence="2">
    <location>
        <begin position="697"/>
        <end position="706"/>
    </location>
</feature>
<dbReference type="Gene3D" id="2.10.70.100">
    <property type="match status" value="1"/>
</dbReference>
<proteinExistence type="predicted"/>
<evidence type="ECO:0000313" key="4">
    <source>
        <dbReference type="EMBL" id="MFC4693827.1"/>
    </source>
</evidence>
<keyword evidence="1" id="KW-0378">Hydrolase</keyword>
<dbReference type="Gene3D" id="3.30.450.40">
    <property type="match status" value="1"/>
</dbReference>
<name>A0ABV9LK50_9ACTN</name>
<dbReference type="Pfam" id="PF01590">
    <property type="entry name" value="GAF"/>
    <property type="match status" value="1"/>
</dbReference>
<evidence type="ECO:0000259" key="3">
    <source>
        <dbReference type="PROSITE" id="PS50112"/>
    </source>
</evidence>
<accession>A0ABV9LK50</accession>
<dbReference type="EMBL" id="JBHSGR010000009">
    <property type="protein sequence ID" value="MFC4693827.1"/>
    <property type="molecule type" value="Genomic_DNA"/>
</dbReference>
<feature type="domain" description="PAS" evidence="3">
    <location>
        <begin position="145"/>
        <end position="215"/>
    </location>
</feature>
<dbReference type="SUPFAM" id="SSF81606">
    <property type="entry name" value="PP2C-like"/>
    <property type="match status" value="1"/>
</dbReference>
<gene>
    <name evidence="4" type="ORF">ACFO3M_10565</name>
</gene>
<dbReference type="PROSITE" id="PS50112">
    <property type="entry name" value="PAS"/>
    <property type="match status" value="1"/>
</dbReference>
<dbReference type="InterPro" id="IPR013655">
    <property type="entry name" value="PAS_fold_3"/>
</dbReference>
<dbReference type="SUPFAM" id="SSF55785">
    <property type="entry name" value="PYP-like sensor domain (PAS domain)"/>
    <property type="match status" value="2"/>
</dbReference>
<dbReference type="SMART" id="SM00331">
    <property type="entry name" value="PP2C_SIG"/>
    <property type="match status" value="1"/>
</dbReference>
<reference evidence="5" key="1">
    <citation type="journal article" date="2019" name="Int. J. Syst. Evol. Microbiol.">
        <title>The Global Catalogue of Microorganisms (GCM) 10K type strain sequencing project: providing services to taxonomists for standard genome sequencing and annotation.</title>
        <authorList>
            <consortium name="The Broad Institute Genomics Platform"/>
            <consortium name="The Broad Institute Genome Sequencing Center for Infectious Disease"/>
            <person name="Wu L."/>
            <person name="Ma J."/>
        </authorList>
    </citation>
    <scope>NUCLEOTIDE SEQUENCE [LARGE SCALE GENOMIC DNA]</scope>
    <source>
        <strain evidence="5">CCUG 62763</strain>
    </source>
</reference>
<dbReference type="InterPro" id="IPR036457">
    <property type="entry name" value="PPM-type-like_dom_sf"/>
</dbReference>
<dbReference type="PANTHER" id="PTHR43156">
    <property type="entry name" value="STAGE II SPORULATION PROTEIN E-RELATED"/>
    <property type="match status" value="1"/>
</dbReference>
<dbReference type="PANTHER" id="PTHR43156:SF2">
    <property type="entry name" value="STAGE II SPORULATION PROTEIN E"/>
    <property type="match status" value="1"/>
</dbReference>
<dbReference type="InterPro" id="IPR029016">
    <property type="entry name" value="GAF-like_dom_sf"/>
</dbReference>
<dbReference type="SMART" id="SM00065">
    <property type="entry name" value="GAF"/>
    <property type="match status" value="1"/>
</dbReference>
<sequence>MGDRGRTGRIGSAPEQRHIDEIASALRGELAMQAAGIGTFDWDLRTGVLDWDERLVALFGYDGAGFDRSIEGFTARLHPDDRDEVMAALQAAVDECGDFSALYRITLPGGVTRWISAQGRALSGVDGGATRLLGAAYDVTDQRGESLGVAQVLEAMPAGFYSLDPHWRFTHVNAEAERLLGRRREDLLGEDIWAAFPAAVSSVFEESYRRAVETRQPVSFDAYYPAPLDGWYELRAWPTAEGLSVYFIEVTDRVRAQEELRRAAERTLTVARISTELAGSMDAEVATGQVPRMVVPALADACIVSVLDEHGHTRGVSSWHADEASRELLQDYARSRAAALPGIPAVSRTLSSGEPLLLSGEEALATTLEGEPRRLLSRLAPSAAVALPLRGRGHTLGLLSLLYTDGRVPTADEVATLRDVAERLGMALDNARLYGAQRHLALQLQRSMLTAPPEPDHAEIVVRYFPAAEAAAVGGDWYDAFLQADGATTLVIGDVAGHDAAAAATMGQLRSLVRGIAVATGAGPAAVLRDLDRAMELLRFGTLATAAVARLEQTPGEVGRGTTRMRWSNAGHTPPIVLTADGAVRVLAPERADVLLGVDPERPRNESVVELDRGTTVLLYTDGLVERRDADLDAGTARLTAALAELGGRPLQELCDLLVEHMVDGHPDDDVALVAVRLHPQDRPRPAVAGPNDVPGAVPPDPATPA</sequence>
<keyword evidence="5" id="KW-1185">Reference proteome</keyword>
<evidence type="ECO:0000256" key="1">
    <source>
        <dbReference type="ARBA" id="ARBA00022801"/>
    </source>
</evidence>
<dbReference type="InterPro" id="IPR001932">
    <property type="entry name" value="PPM-type_phosphatase-like_dom"/>
</dbReference>
<dbReference type="SUPFAM" id="SSF55781">
    <property type="entry name" value="GAF domain-like"/>
    <property type="match status" value="1"/>
</dbReference>
<dbReference type="InterPro" id="IPR035965">
    <property type="entry name" value="PAS-like_dom_sf"/>
</dbReference>
<organism evidence="4 5">
    <name type="scientific">Geodermatophilus arenarius</name>
    <dbReference type="NCBI Taxonomy" id="1137990"/>
    <lineage>
        <taxon>Bacteria</taxon>
        <taxon>Bacillati</taxon>
        <taxon>Actinomycetota</taxon>
        <taxon>Actinomycetes</taxon>
        <taxon>Geodermatophilales</taxon>
        <taxon>Geodermatophilaceae</taxon>
        <taxon>Geodermatophilus</taxon>
    </lineage>
</organism>
<dbReference type="CDD" id="cd00130">
    <property type="entry name" value="PAS"/>
    <property type="match status" value="2"/>
</dbReference>
<evidence type="ECO:0000256" key="2">
    <source>
        <dbReference type="SAM" id="MobiDB-lite"/>
    </source>
</evidence>
<comment type="caution">
    <text evidence="4">The sequence shown here is derived from an EMBL/GenBank/DDBJ whole genome shotgun (WGS) entry which is preliminary data.</text>
</comment>
<dbReference type="Proteomes" id="UP001596025">
    <property type="component" value="Unassembled WGS sequence"/>
</dbReference>
<dbReference type="Gene3D" id="3.60.40.10">
    <property type="entry name" value="PPM-type phosphatase domain"/>
    <property type="match status" value="1"/>
</dbReference>
<dbReference type="Pfam" id="PF07228">
    <property type="entry name" value="SpoIIE"/>
    <property type="match status" value="1"/>
</dbReference>
<dbReference type="Pfam" id="PF08448">
    <property type="entry name" value="PAS_4"/>
    <property type="match status" value="1"/>
</dbReference>
<dbReference type="InterPro" id="IPR052016">
    <property type="entry name" value="Bact_Sigma-Reg"/>
</dbReference>
<evidence type="ECO:0000313" key="5">
    <source>
        <dbReference type="Proteomes" id="UP001596025"/>
    </source>
</evidence>
<dbReference type="SMART" id="SM00091">
    <property type="entry name" value="PAS"/>
    <property type="match status" value="2"/>
</dbReference>
<dbReference type="Pfam" id="PF08447">
    <property type="entry name" value="PAS_3"/>
    <property type="match status" value="1"/>
</dbReference>
<dbReference type="InterPro" id="IPR000014">
    <property type="entry name" value="PAS"/>
</dbReference>
<feature type="region of interest" description="Disordered" evidence="2">
    <location>
        <begin position="682"/>
        <end position="706"/>
    </location>
</feature>
<dbReference type="Gene3D" id="3.30.450.20">
    <property type="entry name" value="PAS domain"/>
    <property type="match status" value="2"/>
</dbReference>
<dbReference type="InterPro" id="IPR013656">
    <property type="entry name" value="PAS_4"/>
</dbReference>